<dbReference type="AlphaFoldDB" id="A0A162PFD0"/>
<dbReference type="Proteomes" id="UP000076858">
    <property type="component" value="Unassembled WGS sequence"/>
</dbReference>
<accession>A0A162PFD0</accession>
<comment type="caution">
    <text evidence="1">The sequence shown here is derived from an EMBL/GenBank/DDBJ whole genome shotgun (WGS) entry which is preliminary data.</text>
</comment>
<name>A0A162PFD0_9CRUS</name>
<gene>
    <name evidence="1" type="ORF">APZ42_015403</name>
</gene>
<proteinExistence type="predicted"/>
<protein>
    <submittedName>
        <fullName evidence="1">Uncharacterized protein</fullName>
    </submittedName>
</protein>
<sequence length="47" mass="5329">MHVRHDVALHVGALGGPVDWSLMIRVHRGSAWVPQERIAEHSHRAKQ</sequence>
<reference evidence="1 2" key="1">
    <citation type="submission" date="2016-03" db="EMBL/GenBank/DDBJ databases">
        <title>EvidentialGene: Evidence-directed Construction of Genes on Genomes.</title>
        <authorList>
            <person name="Gilbert D.G."/>
            <person name="Choi J.-H."/>
            <person name="Mockaitis K."/>
            <person name="Colbourne J."/>
            <person name="Pfrender M."/>
        </authorList>
    </citation>
    <scope>NUCLEOTIDE SEQUENCE [LARGE SCALE GENOMIC DNA]</scope>
    <source>
        <strain evidence="1 2">Xinb3</strain>
        <tissue evidence="1">Complete organism</tissue>
    </source>
</reference>
<keyword evidence="2" id="KW-1185">Reference proteome</keyword>
<organism evidence="1 2">
    <name type="scientific">Daphnia magna</name>
    <dbReference type="NCBI Taxonomy" id="35525"/>
    <lineage>
        <taxon>Eukaryota</taxon>
        <taxon>Metazoa</taxon>
        <taxon>Ecdysozoa</taxon>
        <taxon>Arthropoda</taxon>
        <taxon>Crustacea</taxon>
        <taxon>Branchiopoda</taxon>
        <taxon>Diplostraca</taxon>
        <taxon>Cladocera</taxon>
        <taxon>Anomopoda</taxon>
        <taxon>Daphniidae</taxon>
        <taxon>Daphnia</taxon>
    </lineage>
</organism>
<dbReference type="EMBL" id="LRGB01000512">
    <property type="protein sequence ID" value="KZS18799.1"/>
    <property type="molecule type" value="Genomic_DNA"/>
</dbReference>
<evidence type="ECO:0000313" key="2">
    <source>
        <dbReference type="Proteomes" id="UP000076858"/>
    </source>
</evidence>
<evidence type="ECO:0000313" key="1">
    <source>
        <dbReference type="EMBL" id="KZS18799.1"/>
    </source>
</evidence>